<dbReference type="EMBL" id="CALSDN010000011">
    <property type="protein sequence ID" value="CAH6722777.1"/>
    <property type="molecule type" value="Genomic_DNA"/>
</dbReference>
<evidence type="ECO:0000313" key="1">
    <source>
        <dbReference type="EMBL" id="CAH6722777.1"/>
    </source>
</evidence>
<sequence>MDDEATLSSVDEHLKKQKRFFSFLSRGDVPPIPLDEERSELPNLFRPLTLLYFWVSPILSTGYKRTIRPNDLPNLNNTLKVEVMYERLERAFNKHNNSNKLKHLTNKCKARGETLGTSTVAEEKDLEDYKLSARYILLILFSTFRIEYSLAVGCAILSEVASTMIPLLTKEIINFVSLRSNGVEHGLGKAYGYSIGTVILSAISFYILSAYSFYSTLAGTESKAVLTKALLAKSFKANAKGKHDYPPSRLTTFIGTDMAKLDLALLMSPYIVAAPFTLVIVIALLIVNLGAATGAAFGVLVVSIFVFIFVMRGMVKSRRESLVFTDERVNILKEIANSLKIIKFYSWEDSYCKSATDARLKESKLLVRTQSFRNFGFVLFISITPVMSTVTFLVLYAIGSNKRNPANIFSSIYLISLLGELFVTLPLAFSSLMDGIVSLRRIFGFLVCGESAVSDNVEFNEDNLPSDTDLDQTVIKVENASFKWESFEESESKDVSADDTKNIVEKQEIIDQKESINKKFKGLNDINFSVKKGEFIMVVGSIGTGKTSLLHALSGFMTRTEGHVEVNGSSVFCGTPWVQNATIKQNIVFGKEFDEKKYEQSVFACSLNDDFRILPAGDATEVGERGITLSGGQKSRLSLARAMYANRDIILMDDVLSAVDARVGKHIMEVGFLGLLREKTRILATHQLSFLSYSDRVIYLNGDGSIDIGTVDELSVRNESFSNLLTHKDRDDKDAEQAQGGKENSDSEDDADQVRMTEVSEIREADTDLRTDGRLIESEISAERAIQWKIYKSLLKLGSGRINPVILILFTIFVTACSTFCGLFVNTWLSFWLDMKFKGSDGFYIGIYIMFTLLSLLLMWLQFTLYVSIVLSASRYVNIAAIKRFLHVPMSYMDTTPTGRILNRFTKDTDSADNELVENVRLGFYLFAEIIGTLILSIIYLPWLALALPPLFLIIALVGSYYQASSREIKRLESTQRSLYINNFGECLSGAETIKAYNAVDRFMKRNDLLINQTNEASVLVNGVQRWGSLRIIITSLSYVLLITLLAINRVFSISPASVGLVISYSFVLPNLAAGVIRSLALAENEMTSFERVHEYAYDLPQESAYHIAETKPEPHWPSRGNIVFDNVSMRYREGMPKVLKNVSFSVKGNERIGICGRTGAGKSTIMSTLFRITELVEGKIYIDGIDIASLGLNELRSRLSIIPQESVLFSGNIRKNLDPFSEMSDELLWESLRRAGLIDGDIIEEVKRQTDSKNLHKFHLNAIVESEGSNFSLGEKQLIAFARALVRNSKILVLDEATSSVDYETDARIQKTIVNEFNDCTILCIAHRLRTIIKYDKILVLDKGELKEFESPLNLFKDESSIFRSLCDKSKITIDDFDTN</sequence>
<proteinExistence type="predicted"/>
<name>A0ACA9YDP0_9ASCO</name>
<dbReference type="Proteomes" id="UP001152531">
    <property type="component" value="Unassembled WGS sequence"/>
</dbReference>
<reference evidence="1" key="1">
    <citation type="submission" date="2022-06" db="EMBL/GenBank/DDBJ databases">
        <authorList>
            <person name="Legras J.-L."/>
            <person name="Devillers H."/>
            <person name="Grondin C."/>
        </authorList>
    </citation>
    <scope>NUCLEOTIDE SEQUENCE</scope>
    <source>
        <strain evidence="1">CLIB 1444</strain>
    </source>
</reference>
<accession>A0ACA9YDP0</accession>
<gene>
    <name evidence="1" type="ORF">CLIB1444_11S00892</name>
</gene>
<comment type="caution">
    <text evidence="1">The sequence shown here is derived from an EMBL/GenBank/DDBJ whole genome shotgun (WGS) entry which is preliminary data.</text>
</comment>
<evidence type="ECO:0000313" key="2">
    <source>
        <dbReference type="Proteomes" id="UP001152531"/>
    </source>
</evidence>
<keyword evidence="2" id="KW-1185">Reference proteome</keyword>
<organism evidence="1 2">
    <name type="scientific">[Candida] jaroonii</name>
    <dbReference type="NCBI Taxonomy" id="467808"/>
    <lineage>
        <taxon>Eukaryota</taxon>
        <taxon>Fungi</taxon>
        <taxon>Dikarya</taxon>
        <taxon>Ascomycota</taxon>
        <taxon>Saccharomycotina</taxon>
        <taxon>Pichiomycetes</taxon>
        <taxon>Debaryomycetaceae</taxon>
        <taxon>Yamadazyma</taxon>
    </lineage>
</organism>
<protein>
    <submittedName>
        <fullName evidence="1">Oligomycin resistance ATP-dependent permease Yor1p</fullName>
    </submittedName>
</protein>